<dbReference type="Proteomes" id="UP001162881">
    <property type="component" value="Unassembled WGS sequence"/>
</dbReference>
<evidence type="ECO:0000313" key="3">
    <source>
        <dbReference type="Proteomes" id="UP001162881"/>
    </source>
</evidence>
<dbReference type="RefSeq" id="WP_244021380.1">
    <property type="nucleotide sequence ID" value="NZ_JALHLF010000049.1"/>
</dbReference>
<dbReference type="EMBL" id="JALHLF010000049">
    <property type="protein sequence ID" value="MCJ2183516.1"/>
    <property type="molecule type" value="Genomic_DNA"/>
</dbReference>
<proteinExistence type="predicted"/>
<gene>
    <name evidence="2" type="ORF">MTR62_12560</name>
</gene>
<sequence length="68" mass="7571">MPLYDFHCTHCAAEFELLMRHDDTPVCPQCGSSALNRMVSRVSPPGKSKAIIAAGRERARREGHLSNF</sequence>
<evidence type="ECO:0000313" key="2">
    <source>
        <dbReference type="EMBL" id="MCJ2183516.1"/>
    </source>
</evidence>
<dbReference type="SUPFAM" id="SSF144206">
    <property type="entry name" value="NOB1 zinc finger-like"/>
    <property type="match status" value="1"/>
</dbReference>
<dbReference type="Pfam" id="PF09723">
    <property type="entry name" value="Zn_ribbon_8"/>
    <property type="match status" value="1"/>
</dbReference>
<dbReference type="InterPro" id="IPR013429">
    <property type="entry name" value="Regulatory_FmdB_Zinc_ribbon"/>
</dbReference>
<evidence type="ECO:0000259" key="1">
    <source>
        <dbReference type="SMART" id="SM00834"/>
    </source>
</evidence>
<organism evidence="2 3">
    <name type="scientific">Novosphingobium organovorum</name>
    <dbReference type="NCBI Taxonomy" id="2930092"/>
    <lineage>
        <taxon>Bacteria</taxon>
        <taxon>Pseudomonadati</taxon>
        <taxon>Pseudomonadota</taxon>
        <taxon>Alphaproteobacteria</taxon>
        <taxon>Sphingomonadales</taxon>
        <taxon>Sphingomonadaceae</taxon>
        <taxon>Novosphingobium</taxon>
    </lineage>
</organism>
<keyword evidence="3" id="KW-1185">Reference proteome</keyword>
<feature type="domain" description="Putative regulatory protein FmdB zinc ribbon" evidence="1">
    <location>
        <begin position="1"/>
        <end position="40"/>
    </location>
</feature>
<reference evidence="2" key="1">
    <citation type="submission" date="2022-03" db="EMBL/GenBank/DDBJ databases">
        <title>Identification of a novel bacterium isolated from mangrove sediments.</title>
        <authorList>
            <person name="Pan X."/>
        </authorList>
    </citation>
    <scope>NUCLEOTIDE SEQUENCE</scope>
    <source>
        <strain evidence="2">B1949</strain>
    </source>
</reference>
<accession>A0ABT0BEK8</accession>
<dbReference type="SMART" id="SM00834">
    <property type="entry name" value="CxxC_CXXC_SSSS"/>
    <property type="match status" value="1"/>
</dbReference>
<protein>
    <submittedName>
        <fullName evidence="2">Zinc ribbon domain-containing protein</fullName>
    </submittedName>
</protein>
<comment type="caution">
    <text evidence="2">The sequence shown here is derived from an EMBL/GenBank/DDBJ whole genome shotgun (WGS) entry which is preliminary data.</text>
</comment>
<dbReference type="NCBIfam" id="TIGR02605">
    <property type="entry name" value="CxxC_CxxC_SSSS"/>
    <property type="match status" value="1"/>
</dbReference>
<dbReference type="InterPro" id="IPR036283">
    <property type="entry name" value="NOB1_Zf-like_sf"/>
</dbReference>
<name>A0ABT0BEK8_9SPHN</name>